<dbReference type="GO" id="GO:0070652">
    <property type="term" value="C:HAUS complex"/>
    <property type="evidence" value="ECO:0007669"/>
    <property type="project" value="TreeGrafter"/>
</dbReference>
<evidence type="ECO:0000313" key="2">
    <source>
        <dbReference type="RefSeq" id="XP_041426241.1"/>
    </source>
</evidence>
<dbReference type="Proteomes" id="UP000186698">
    <property type="component" value="Chromosome 7S"/>
</dbReference>
<accession>A0A8J1L9R3</accession>
<sequence length="312" mass="35351">MRVRNSPTSIVELWRGLSYQLLVNRIGWIQLGAAMTGGKELGAAVELYERLQMLSCPCLEGVYLTDPQSIYELLCTPSSHRLDILQWLCSRIYPPVQEQLSSLKESQTDTKVKEIAKLCFDLMLCHFDDLDLIRGHASPFKQISFIGQLLDVIQYPDTISSNVILESLSHSTEKNVVTCIRENEELLKELFSSPHFQATLSPECNPWPADFKPLLNAEESLQKRATQSSKGKDMSNSVEALLEISSSLKALKEEELESIAQFTETSENIVDVVRERHQSKEKWAGSTISTLCEKMKELRQSYEAFQQSSLQD</sequence>
<dbReference type="GO" id="GO:0051225">
    <property type="term" value="P:spindle assembly"/>
    <property type="evidence" value="ECO:0007669"/>
    <property type="project" value="TreeGrafter"/>
</dbReference>
<proteinExistence type="predicted"/>
<dbReference type="InterPro" id="IPR029711">
    <property type="entry name" value="Haus7-like"/>
</dbReference>
<dbReference type="PANTHER" id="PTHR14352">
    <property type="entry name" value="HAUS AUGMIN-LIKE COMPLEX SUBUNIT 7"/>
    <property type="match status" value="1"/>
</dbReference>
<dbReference type="AlphaFoldDB" id="A0A8J1L9R3"/>
<reference evidence="2" key="1">
    <citation type="submission" date="2025-08" db="UniProtKB">
        <authorList>
            <consortium name="RefSeq"/>
        </authorList>
    </citation>
    <scope>IDENTIFICATION</scope>
    <source>
        <strain evidence="2">J_2021</strain>
        <tissue evidence="2">Erythrocytes</tissue>
    </source>
</reference>
<dbReference type="GeneID" id="100158301"/>
<keyword evidence="1" id="KW-1185">Reference proteome</keyword>
<organism evidence="1 2">
    <name type="scientific">Xenopus laevis</name>
    <name type="common">African clawed frog</name>
    <dbReference type="NCBI Taxonomy" id="8355"/>
    <lineage>
        <taxon>Eukaryota</taxon>
        <taxon>Metazoa</taxon>
        <taxon>Chordata</taxon>
        <taxon>Craniata</taxon>
        <taxon>Vertebrata</taxon>
        <taxon>Euteleostomi</taxon>
        <taxon>Amphibia</taxon>
        <taxon>Batrachia</taxon>
        <taxon>Anura</taxon>
        <taxon>Pipoidea</taxon>
        <taxon>Pipidae</taxon>
        <taxon>Xenopodinae</taxon>
        <taxon>Xenopus</taxon>
        <taxon>Xenopus</taxon>
    </lineage>
</organism>
<dbReference type="GO" id="GO:0051011">
    <property type="term" value="F:microtubule minus-end binding"/>
    <property type="evidence" value="ECO:0007669"/>
    <property type="project" value="TreeGrafter"/>
</dbReference>
<protein>
    <submittedName>
        <fullName evidence="2">HAUS augmin like complex subunit 7 S homeolog isoform X1</fullName>
    </submittedName>
</protein>
<gene>
    <name evidence="2" type="primary">haus7.S</name>
    <name evidence="2" type="synonym">haus7</name>
    <name evidence="2" type="synonym">uchl5ip</name>
    <name evidence="2" type="synonym">uip1</name>
</gene>
<dbReference type="CTD" id="100158301"/>
<dbReference type="GO" id="GO:0031023">
    <property type="term" value="P:microtubule organizing center organization"/>
    <property type="evidence" value="ECO:0007669"/>
    <property type="project" value="TreeGrafter"/>
</dbReference>
<dbReference type="RefSeq" id="XP_041426241.1">
    <property type="nucleotide sequence ID" value="XM_041570307.1"/>
</dbReference>
<name>A0A8J1L9R3_XENLA</name>
<evidence type="ECO:0000313" key="1">
    <source>
        <dbReference type="Proteomes" id="UP000186698"/>
    </source>
</evidence>
<dbReference type="PANTHER" id="PTHR14352:SF2">
    <property type="entry name" value="HAUS AUGMIN-LIKE COMPLEX SUBUNIT 7"/>
    <property type="match status" value="1"/>
</dbReference>